<evidence type="ECO:0000313" key="2">
    <source>
        <dbReference type="EMBL" id="MCI31911.1"/>
    </source>
</evidence>
<dbReference type="EMBL" id="LXQA010191120">
    <property type="protein sequence ID" value="MCI31911.1"/>
    <property type="molecule type" value="Genomic_DNA"/>
</dbReference>
<comment type="caution">
    <text evidence="2">The sequence shown here is derived from an EMBL/GenBank/DDBJ whole genome shotgun (WGS) entry which is preliminary data.</text>
</comment>
<evidence type="ECO:0000256" key="1">
    <source>
        <dbReference type="SAM" id="MobiDB-lite"/>
    </source>
</evidence>
<reference evidence="2 3" key="1">
    <citation type="journal article" date="2018" name="Front. Plant Sci.">
        <title>Red Clover (Trifolium pratense) and Zigzag Clover (T. medium) - A Picture of Genomic Similarities and Differences.</title>
        <authorList>
            <person name="Dluhosova J."/>
            <person name="Istvanek J."/>
            <person name="Nedelnik J."/>
            <person name="Repkova J."/>
        </authorList>
    </citation>
    <scope>NUCLEOTIDE SEQUENCE [LARGE SCALE GENOMIC DNA]</scope>
    <source>
        <strain evidence="3">cv. 10/8</strain>
        <tissue evidence="2">Leaf</tissue>
    </source>
</reference>
<dbReference type="Proteomes" id="UP000265520">
    <property type="component" value="Unassembled WGS sequence"/>
</dbReference>
<protein>
    <submittedName>
        <fullName evidence="2">Uncharacterized protein</fullName>
    </submittedName>
</protein>
<sequence length="80" mass="8808">KFLNGIRSIKYMMHASLHGCLSSWVEKQLPKRNKNGGTDASQSQEPAVNEGKKDSKSIKGRGKHQQSQMQDEAPNASVPT</sequence>
<dbReference type="AlphaFoldDB" id="A0A392R5P1"/>
<feature type="region of interest" description="Disordered" evidence="1">
    <location>
        <begin position="30"/>
        <end position="80"/>
    </location>
</feature>
<proteinExistence type="predicted"/>
<evidence type="ECO:0000313" key="3">
    <source>
        <dbReference type="Proteomes" id="UP000265520"/>
    </source>
</evidence>
<feature type="compositionally biased region" description="Polar residues" evidence="1">
    <location>
        <begin position="35"/>
        <end position="46"/>
    </location>
</feature>
<organism evidence="2 3">
    <name type="scientific">Trifolium medium</name>
    <dbReference type="NCBI Taxonomy" id="97028"/>
    <lineage>
        <taxon>Eukaryota</taxon>
        <taxon>Viridiplantae</taxon>
        <taxon>Streptophyta</taxon>
        <taxon>Embryophyta</taxon>
        <taxon>Tracheophyta</taxon>
        <taxon>Spermatophyta</taxon>
        <taxon>Magnoliopsida</taxon>
        <taxon>eudicotyledons</taxon>
        <taxon>Gunneridae</taxon>
        <taxon>Pentapetalae</taxon>
        <taxon>rosids</taxon>
        <taxon>fabids</taxon>
        <taxon>Fabales</taxon>
        <taxon>Fabaceae</taxon>
        <taxon>Papilionoideae</taxon>
        <taxon>50 kb inversion clade</taxon>
        <taxon>NPAAA clade</taxon>
        <taxon>Hologalegina</taxon>
        <taxon>IRL clade</taxon>
        <taxon>Trifolieae</taxon>
        <taxon>Trifolium</taxon>
    </lineage>
</organism>
<keyword evidence="3" id="KW-1185">Reference proteome</keyword>
<accession>A0A392R5P1</accession>
<feature type="non-terminal residue" evidence="2">
    <location>
        <position position="1"/>
    </location>
</feature>
<name>A0A392R5P1_9FABA</name>